<dbReference type="CDD" id="cd12797">
    <property type="entry name" value="M23_peptidase"/>
    <property type="match status" value="1"/>
</dbReference>
<dbReference type="InterPro" id="IPR050570">
    <property type="entry name" value="Cell_wall_metabolism_enzyme"/>
</dbReference>
<dbReference type="InterPro" id="IPR011055">
    <property type="entry name" value="Dup_hybrid_motif"/>
</dbReference>
<name>A0A5B8NN80_9CHRO</name>
<reference evidence="4" key="1">
    <citation type="submission" date="2019-08" db="EMBL/GenBank/DDBJ databases">
        <title>Carotenoids and Carotenoid Binding Proteins in the Halophilic Cyanobacterium Euhalothece sp. ZM00.</title>
        <authorList>
            <person name="Cho S.M."/>
            <person name="Song J.Y."/>
            <person name="Park Y.-I."/>
        </authorList>
    </citation>
    <scope>NUCLEOTIDE SEQUENCE [LARGE SCALE GENOMIC DNA]</scope>
    <source>
        <strain evidence="4">Z-M001</strain>
    </source>
</reference>
<evidence type="ECO:0000256" key="2">
    <source>
        <dbReference type="SAM" id="MobiDB-lite"/>
    </source>
</evidence>
<dbReference type="InterPro" id="IPR016047">
    <property type="entry name" value="M23ase_b-sheet_dom"/>
</dbReference>
<dbReference type="KEGG" id="enn:FRE64_11365"/>
<evidence type="ECO:0000313" key="5">
    <source>
        <dbReference type="Proteomes" id="UP000318453"/>
    </source>
</evidence>
<feature type="region of interest" description="Disordered" evidence="2">
    <location>
        <begin position="284"/>
        <end position="340"/>
    </location>
</feature>
<feature type="compositionally biased region" description="Acidic residues" evidence="2">
    <location>
        <begin position="95"/>
        <end position="111"/>
    </location>
</feature>
<dbReference type="PANTHER" id="PTHR21666:SF289">
    <property type="entry name" value="L-ALA--D-GLU ENDOPEPTIDASE"/>
    <property type="match status" value="1"/>
</dbReference>
<feature type="domain" description="M23ase beta-sheet core" evidence="3">
    <location>
        <begin position="378"/>
        <end position="467"/>
    </location>
</feature>
<dbReference type="SUPFAM" id="SSF51261">
    <property type="entry name" value="Duplicated hybrid motif"/>
    <property type="match status" value="1"/>
</dbReference>
<organism evidence="4 5">
    <name type="scientific">Euhalothece natronophila Z-M001</name>
    <dbReference type="NCBI Taxonomy" id="522448"/>
    <lineage>
        <taxon>Bacteria</taxon>
        <taxon>Bacillati</taxon>
        <taxon>Cyanobacteriota</taxon>
        <taxon>Cyanophyceae</taxon>
        <taxon>Oscillatoriophycideae</taxon>
        <taxon>Chroococcales</taxon>
        <taxon>Halothecacae</taxon>
        <taxon>Halothece cluster</taxon>
        <taxon>Euhalothece</taxon>
    </lineage>
</organism>
<feature type="region of interest" description="Disordered" evidence="2">
    <location>
        <begin position="46"/>
        <end position="240"/>
    </location>
</feature>
<protein>
    <submittedName>
        <fullName evidence="4">Peptidoglycan DD-metalloendopeptidase family protein</fullName>
    </submittedName>
</protein>
<keyword evidence="5" id="KW-1185">Reference proteome</keyword>
<proteinExistence type="predicted"/>
<gene>
    <name evidence="4" type="ORF">FRE64_11365</name>
</gene>
<feature type="compositionally biased region" description="Polar residues" evidence="2">
    <location>
        <begin position="46"/>
        <end position="76"/>
    </location>
</feature>
<accession>A0A5B8NN80</accession>
<feature type="compositionally biased region" description="Polar residues" evidence="2">
    <location>
        <begin position="307"/>
        <end position="321"/>
    </location>
</feature>
<dbReference type="AlphaFoldDB" id="A0A5B8NN80"/>
<feature type="compositionally biased region" description="Polar residues" evidence="2">
    <location>
        <begin position="646"/>
        <end position="657"/>
    </location>
</feature>
<feature type="compositionally biased region" description="Acidic residues" evidence="2">
    <location>
        <begin position="146"/>
        <end position="240"/>
    </location>
</feature>
<dbReference type="RefSeq" id="WP_146296293.1">
    <property type="nucleotide sequence ID" value="NZ_CP042326.1"/>
</dbReference>
<evidence type="ECO:0000313" key="4">
    <source>
        <dbReference type="EMBL" id="QDZ40498.1"/>
    </source>
</evidence>
<keyword evidence="1" id="KW-0732">Signal</keyword>
<dbReference type="Gene3D" id="2.70.70.10">
    <property type="entry name" value="Glucose Permease (Domain IIA)"/>
    <property type="match status" value="1"/>
</dbReference>
<feature type="compositionally biased region" description="Polar residues" evidence="2">
    <location>
        <begin position="284"/>
        <end position="297"/>
    </location>
</feature>
<dbReference type="PANTHER" id="PTHR21666">
    <property type="entry name" value="PEPTIDASE-RELATED"/>
    <property type="match status" value="1"/>
</dbReference>
<dbReference type="Proteomes" id="UP000318453">
    <property type="component" value="Chromosome"/>
</dbReference>
<sequence>MTHQRFQFLLPSLSLKATHYMLLRRGVAYLLPLSLIGSGVAFGNTPQSSTVEPLSGFNEESQSASDSLESYEISASDQDESAVPDYDSVAPMGLNDEEEAPVEQAEIEQEEASAQVSDSEVKTALEPIDPLTNSSDTPDIDHDTSVDEPEQETATDSPEPEVTAEEIEPEQETATDSPEPEVTAEEIEPEQETATDSPEPEVTAEEVEPEEETATDSPEPEVTAEEVELEEEIVTDSQDYVDLEGYPLAGEEALPDPQVEISDRENNCTTVIENDKLVSGSCNISEQETPREQTFTAPQDLPELPTDFQQPTASEQQEPTASESEQESYSTYTPPEDLPELQVADNGDTNLIFPLSRAARISSGFGWRRHPITGKRNFHAGVDFAAPEGTPVVATRSGKVAYADYRGGYGLIVGLHHEGDQYESRYAHLSQIHVRPGEWVEQGTVIGRVGSTGTSSGPHLHFEWRVRRGHRWVAVDATDPLLVARDNIGSSQIAFNDNGVGSGNANGQGTNNNFFTSLPEMLNSISREPASWMARQELDFLQDSDFERAHERQAPLGNFSEVRDAISILPFSLPQVLASLFNWQPPQLFADEHLEQVPSQQVASNDFEFTYRYPDPDSDEIERTNQATNLESLSNLEALGELNFPSPHQENPQQFSQQREDVDPSLNF</sequence>
<dbReference type="Pfam" id="PF01551">
    <property type="entry name" value="Peptidase_M23"/>
    <property type="match status" value="1"/>
</dbReference>
<dbReference type="EMBL" id="CP042326">
    <property type="protein sequence ID" value="QDZ40498.1"/>
    <property type="molecule type" value="Genomic_DNA"/>
</dbReference>
<feature type="region of interest" description="Disordered" evidence="2">
    <location>
        <begin position="642"/>
        <end position="668"/>
    </location>
</feature>
<evidence type="ECO:0000259" key="3">
    <source>
        <dbReference type="Pfam" id="PF01551"/>
    </source>
</evidence>
<dbReference type="OrthoDB" id="507840at2"/>
<dbReference type="GO" id="GO:0004222">
    <property type="term" value="F:metalloendopeptidase activity"/>
    <property type="evidence" value="ECO:0007669"/>
    <property type="project" value="TreeGrafter"/>
</dbReference>
<evidence type="ECO:0000256" key="1">
    <source>
        <dbReference type="ARBA" id="ARBA00022729"/>
    </source>
</evidence>